<dbReference type="NCBIfam" id="NF006622">
    <property type="entry name" value="PRK09190.1"/>
    <property type="match status" value="1"/>
</dbReference>
<evidence type="ECO:0000313" key="2">
    <source>
        <dbReference type="EMBL" id="MCX5567687.1"/>
    </source>
</evidence>
<dbReference type="Gene3D" id="3.30.1230.10">
    <property type="entry name" value="YlxR-like"/>
    <property type="match status" value="1"/>
</dbReference>
<protein>
    <submittedName>
        <fullName evidence="2">RNA-binding protein</fullName>
    </submittedName>
</protein>
<dbReference type="InterPro" id="IPR029064">
    <property type="entry name" value="Ribosomal_eL30-like_sf"/>
</dbReference>
<dbReference type="Pfam" id="PF04296">
    <property type="entry name" value="YlxR"/>
    <property type="match status" value="1"/>
</dbReference>
<gene>
    <name evidence="2" type="ORF">OSH07_00620</name>
</gene>
<dbReference type="AlphaFoldDB" id="A0A9X3DXS7"/>
<proteinExistence type="predicted"/>
<dbReference type="SUPFAM" id="SSF55315">
    <property type="entry name" value="L30e-like"/>
    <property type="match status" value="1"/>
</dbReference>
<evidence type="ECO:0000313" key="3">
    <source>
        <dbReference type="Proteomes" id="UP001144805"/>
    </source>
</evidence>
<feature type="domain" description="YlxR" evidence="1">
    <location>
        <begin position="10"/>
        <end position="75"/>
    </location>
</feature>
<dbReference type="InterPro" id="IPR007393">
    <property type="entry name" value="YlxR_dom"/>
</dbReference>
<dbReference type="SUPFAM" id="SSF64376">
    <property type="entry name" value="YlxR-like"/>
    <property type="match status" value="1"/>
</dbReference>
<dbReference type="PANTHER" id="PTHR34215:SF1">
    <property type="entry name" value="YLXR DOMAIN-CONTAINING PROTEIN"/>
    <property type="match status" value="1"/>
</dbReference>
<dbReference type="PANTHER" id="PTHR34215">
    <property type="entry name" value="BLL0784 PROTEIN"/>
    <property type="match status" value="1"/>
</dbReference>
<accession>A0A9X3DXS7</accession>
<dbReference type="RefSeq" id="WP_266336674.1">
    <property type="nucleotide sequence ID" value="NZ_JAPKNK010000001.1"/>
</dbReference>
<comment type="caution">
    <text evidence="2">The sequence shown here is derived from an EMBL/GenBank/DDBJ whole genome shotgun (WGS) entry which is preliminary data.</text>
</comment>
<dbReference type="InterPro" id="IPR035931">
    <property type="entry name" value="YlxR-like_sf"/>
</dbReference>
<name>A0A9X3DXS7_9HYPH</name>
<keyword evidence="3" id="KW-1185">Reference proteome</keyword>
<dbReference type="Gene3D" id="3.30.1330.30">
    <property type="match status" value="1"/>
</dbReference>
<dbReference type="EMBL" id="JAPKNK010000001">
    <property type="protein sequence ID" value="MCX5567687.1"/>
    <property type="molecule type" value="Genomic_DNA"/>
</dbReference>
<dbReference type="InterPro" id="IPR037465">
    <property type="entry name" value="YlxR"/>
</dbReference>
<sequence length="235" mass="25338">MPRKSEPTTRSCIVTREAMPTEKLIRFVLDPEGRVVPDLRHRLPGRGVWITARADLVAQAEKKRLFARGFKQEVVVEPGLAGRVESLLEDAALQALSFARKAGEIVTGFAKVETAIAREGLAGIVQAKEAAEDGRAKIEAALKRRFGRTDAVPVLRMFRSEQLDLALGRSNVIHAALLVGRASENVIERVAALACFLGEDGLVAIGDDVGAIDAPQVREPNVSAMAEDPAGQKTE</sequence>
<dbReference type="Proteomes" id="UP001144805">
    <property type="component" value="Unassembled WGS sequence"/>
</dbReference>
<evidence type="ECO:0000259" key="1">
    <source>
        <dbReference type="Pfam" id="PF04296"/>
    </source>
</evidence>
<organism evidence="2 3">
    <name type="scientific">Kaistia nematophila</name>
    <dbReference type="NCBI Taxonomy" id="2994654"/>
    <lineage>
        <taxon>Bacteria</taxon>
        <taxon>Pseudomonadati</taxon>
        <taxon>Pseudomonadota</taxon>
        <taxon>Alphaproteobacteria</taxon>
        <taxon>Hyphomicrobiales</taxon>
        <taxon>Kaistiaceae</taxon>
        <taxon>Kaistia</taxon>
    </lineage>
</organism>
<reference evidence="2" key="1">
    <citation type="submission" date="2022-11" db="EMBL/GenBank/DDBJ databases">
        <title>Biodiversity and phylogenetic relationships of bacteria.</title>
        <authorList>
            <person name="Machado R.A.R."/>
            <person name="Bhat A."/>
            <person name="Loulou A."/>
            <person name="Kallel S."/>
        </authorList>
    </citation>
    <scope>NUCLEOTIDE SEQUENCE</scope>
    <source>
        <strain evidence="2">K-TC2</strain>
    </source>
</reference>